<dbReference type="InterPro" id="IPR054594">
    <property type="entry name" value="Lon_lid"/>
</dbReference>
<dbReference type="InterPro" id="IPR020568">
    <property type="entry name" value="Ribosomal_Su5_D2-typ_SF"/>
</dbReference>
<protein>
    <recommendedName>
        <fullName evidence="8 13">Lon protease homolog</fullName>
        <ecNumber evidence="8 13">3.4.21.-</ecNumber>
    </recommendedName>
</protein>
<organism evidence="16">
    <name type="scientific">Phallusia mammillata</name>
    <dbReference type="NCBI Taxonomy" id="59560"/>
    <lineage>
        <taxon>Eukaryota</taxon>
        <taxon>Metazoa</taxon>
        <taxon>Chordata</taxon>
        <taxon>Tunicata</taxon>
        <taxon>Ascidiacea</taxon>
        <taxon>Phlebobranchia</taxon>
        <taxon>Ascidiidae</taxon>
        <taxon>Phallusia</taxon>
    </lineage>
</organism>
<dbReference type="PRINTS" id="PR00830">
    <property type="entry name" value="ENDOLAPTASE"/>
</dbReference>
<evidence type="ECO:0000256" key="9">
    <source>
        <dbReference type="PIRSR" id="PIRSR001174-1"/>
    </source>
</evidence>
<dbReference type="NCBIfam" id="TIGR00763">
    <property type="entry name" value="lon"/>
    <property type="match status" value="1"/>
</dbReference>
<dbReference type="SMART" id="SM00382">
    <property type="entry name" value="AAA"/>
    <property type="match status" value="1"/>
</dbReference>
<dbReference type="SUPFAM" id="SSF88697">
    <property type="entry name" value="PUA domain-like"/>
    <property type="match status" value="1"/>
</dbReference>
<feature type="active site" evidence="9 11">
    <location>
        <position position="711"/>
    </location>
</feature>
<dbReference type="GO" id="GO:0006508">
    <property type="term" value="P:proteolysis"/>
    <property type="evidence" value="ECO:0007669"/>
    <property type="project" value="UniProtKB-KW"/>
</dbReference>
<sequence>MLQIPSRIPILFTDDIIVMPGSSSVIKVDRSRDLNLVKYVIAHTTSLRSCIIGTIPRTLPMEKPKHPIGTAVIIMQISGMDEPPSKYMLLVHGLCRISVERITQNTPYVVAQVTQIGKWPFEPDDNIPNDGDLPLLSSKLRQSAIQLVNALDVNKEVLIHLKTLLKKLPDHALPDLLASMLHMRKDKKMEMLNCLDALERIQRIYPLIMERIENVKLVKIKKDLAGSFPNGNKIGKKDLQILNEEGLIKDDKLIMTPKRDHDSLADGLECLEKKLKSVGLPPNVSKVAMRELQRLKKMPSALPEHSVLLNYLELLTDLPWCISTTDTLDLQKAKEDLDKDHHSMEILKKRVLEYLAVQKLKHRGANIGGLILCFVGPPGVGKTSIGRSIAKTLGRKFHRISLGGVCDQSDIRGHRRTYIGSMPGRIISGLKSVGANNPVFLLDEVDKLGKGLQGDPGAALLEVLDAEQNHSFVDHYLNVPFDLSNILFIATANITSTIPSALLDRMEILEVPGYTEEEKITICKKHLWPKQLDVHGLHNINNGAKPDISEEAIKKVVKMYTREAGVRELDRKLASICRAVAVQATSNSQAPLVDIGVDDLPTILGPQKFDRTDLLILSKPGVAAGLAWTKTGGELMYVEASCMDRGQMDESSIGKIILTGQLGDVMKESAQLAVSWVRSNVKKTDLKGPKLSNSDIHLHFPAGAVGKDGPSAGITIATALVSLLSGKLVRSDIAMTGEITLQGRVLPVGGIKEKVLAAHRAGINKVLLPAQNRRDVITELPHDVCEAMDIQYVGSIEEVLENAFLDEVRIPIQCEALMNNSSKL</sequence>
<dbReference type="InterPro" id="IPR046336">
    <property type="entry name" value="Lon_prtase_N_sf"/>
</dbReference>
<reference evidence="16" key="1">
    <citation type="submission" date="2020-04" db="EMBL/GenBank/DDBJ databases">
        <authorList>
            <person name="Neveu A P."/>
        </authorList>
    </citation>
    <scope>NUCLEOTIDE SEQUENCE</scope>
    <source>
        <tissue evidence="16">Whole embryo</tissue>
    </source>
</reference>
<dbReference type="InterPro" id="IPR027065">
    <property type="entry name" value="Lon_Prtase"/>
</dbReference>
<evidence type="ECO:0000256" key="1">
    <source>
        <dbReference type="ARBA" id="ARBA00022490"/>
    </source>
</evidence>
<keyword evidence="2 8" id="KW-0645">Protease</keyword>
<feature type="domain" description="Lon N-terminal" evidence="15">
    <location>
        <begin position="8"/>
        <end position="212"/>
    </location>
</feature>
<dbReference type="GO" id="GO:0030163">
    <property type="term" value="P:protein catabolic process"/>
    <property type="evidence" value="ECO:0007669"/>
    <property type="project" value="InterPro"/>
</dbReference>
<dbReference type="SUPFAM" id="SSF54211">
    <property type="entry name" value="Ribosomal protein S5 domain 2-like"/>
    <property type="match status" value="1"/>
</dbReference>
<dbReference type="Pfam" id="PF05362">
    <property type="entry name" value="Lon_C"/>
    <property type="match status" value="1"/>
</dbReference>
<dbReference type="Gene3D" id="3.30.230.10">
    <property type="match status" value="1"/>
</dbReference>
<keyword evidence="3 8" id="KW-0547">Nucleotide-binding</keyword>
<evidence type="ECO:0000256" key="8">
    <source>
        <dbReference type="PIRNR" id="PIRNR001174"/>
    </source>
</evidence>
<dbReference type="GO" id="GO:0005524">
    <property type="term" value="F:ATP binding"/>
    <property type="evidence" value="ECO:0007669"/>
    <property type="project" value="UniProtKB-KW"/>
</dbReference>
<dbReference type="PANTHER" id="PTHR10046">
    <property type="entry name" value="ATP DEPENDENT LON PROTEASE FAMILY MEMBER"/>
    <property type="match status" value="1"/>
</dbReference>
<dbReference type="GO" id="GO:0004176">
    <property type="term" value="F:ATP-dependent peptidase activity"/>
    <property type="evidence" value="ECO:0007669"/>
    <property type="project" value="UniProtKB-UniRule"/>
</dbReference>
<evidence type="ECO:0000256" key="12">
    <source>
        <dbReference type="RuleBase" id="RU000591"/>
    </source>
</evidence>
<dbReference type="InterPro" id="IPR014721">
    <property type="entry name" value="Ribsml_uS5_D2-typ_fold_subgr"/>
</dbReference>
<dbReference type="InterPro" id="IPR015947">
    <property type="entry name" value="PUA-like_sf"/>
</dbReference>
<dbReference type="Gene3D" id="1.10.8.60">
    <property type="match status" value="1"/>
</dbReference>
<dbReference type="EC" id="3.4.21.-" evidence="8 13"/>
<dbReference type="Gene3D" id="2.30.130.40">
    <property type="entry name" value="LON domain-like"/>
    <property type="match status" value="1"/>
</dbReference>
<dbReference type="CDD" id="cd19500">
    <property type="entry name" value="RecA-like_Lon"/>
    <property type="match status" value="1"/>
</dbReference>
<dbReference type="PROSITE" id="PS51786">
    <property type="entry name" value="LON_PROTEOLYTIC"/>
    <property type="match status" value="1"/>
</dbReference>
<feature type="binding site" evidence="10">
    <location>
        <begin position="376"/>
        <end position="383"/>
    </location>
    <ligand>
        <name>ATP</name>
        <dbReference type="ChEBI" id="CHEBI:30616"/>
    </ligand>
</feature>
<evidence type="ECO:0000313" key="16">
    <source>
        <dbReference type="EMBL" id="CAB3263469.1"/>
    </source>
</evidence>
<dbReference type="PROSITE" id="PS01046">
    <property type="entry name" value="LON_SER"/>
    <property type="match status" value="1"/>
</dbReference>
<evidence type="ECO:0000256" key="13">
    <source>
        <dbReference type="RuleBase" id="RU000592"/>
    </source>
</evidence>
<dbReference type="Gene3D" id="3.40.50.300">
    <property type="entry name" value="P-loop containing nucleotide triphosphate hydrolases"/>
    <property type="match status" value="1"/>
</dbReference>
<evidence type="ECO:0000259" key="14">
    <source>
        <dbReference type="PROSITE" id="PS51786"/>
    </source>
</evidence>
<keyword evidence="1" id="KW-0963">Cytoplasm</keyword>
<dbReference type="Pfam" id="PF02190">
    <property type="entry name" value="LON_substr_bdg"/>
    <property type="match status" value="1"/>
</dbReference>
<feature type="domain" description="Lon proteolytic" evidence="14">
    <location>
        <begin position="617"/>
        <end position="806"/>
    </location>
</feature>
<dbReference type="InterPro" id="IPR003111">
    <property type="entry name" value="Lon_prtase_N"/>
</dbReference>
<evidence type="ECO:0000256" key="5">
    <source>
        <dbReference type="ARBA" id="ARBA00022825"/>
    </source>
</evidence>
<dbReference type="InterPro" id="IPR003959">
    <property type="entry name" value="ATPase_AAA_core"/>
</dbReference>
<evidence type="ECO:0000256" key="11">
    <source>
        <dbReference type="PROSITE-ProRule" id="PRU01122"/>
    </source>
</evidence>
<evidence type="ECO:0000259" key="15">
    <source>
        <dbReference type="PROSITE" id="PS51787"/>
    </source>
</evidence>
<dbReference type="InterPro" id="IPR003593">
    <property type="entry name" value="AAA+_ATPase"/>
</dbReference>
<dbReference type="InterPro" id="IPR008268">
    <property type="entry name" value="Peptidase_S16_AS"/>
</dbReference>
<evidence type="ECO:0000256" key="7">
    <source>
        <dbReference type="ARBA" id="ARBA00023016"/>
    </source>
</evidence>
<keyword evidence="4 8" id="KW-0378">Hydrolase</keyword>
<name>A0A6F9DK01_9ASCI</name>
<feature type="active site" evidence="9 11">
    <location>
        <position position="754"/>
    </location>
</feature>
<dbReference type="FunFam" id="3.30.230.10:FF:000019">
    <property type="entry name" value="Lon protease homolog 2, peroxisomal"/>
    <property type="match status" value="1"/>
</dbReference>
<comment type="similarity">
    <text evidence="8 11 12">Belongs to the peptidase S16 family.</text>
</comment>
<evidence type="ECO:0000256" key="6">
    <source>
        <dbReference type="ARBA" id="ARBA00022840"/>
    </source>
</evidence>
<dbReference type="EMBL" id="LR787607">
    <property type="protein sequence ID" value="CAB3263469.1"/>
    <property type="molecule type" value="mRNA"/>
</dbReference>
<dbReference type="Pfam" id="PF00004">
    <property type="entry name" value="AAA"/>
    <property type="match status" value="1"/>
</dbReference>
<dbReference type="SMART" id="SM00464">
    <property type="entry name" value="LON"/>
    <property type="match status" value="1"/>
</dbReference>
<keyword evidence="7" id="KW-0346">Stress response</keyword>
<evidence type="ECO:0000256" key="10">
    <source>
        <dbReference type="PIRSR" id="PIRSR001174-2"/>
    </source>
</evidence>
<evidence type="ECO:0000256" key="4">
    <source>
        <dbReference type="ARBA" id="ARBA00022801"/>
    </source>
</evidence>
<evidence type="ECO:0000256" key="3">
    <source>
        <dbReference type="ARBA" id="ARBA00022741"/>
    </source>
</evidence>
<dbReference type="InterPro" id="IPR008269">
    <property type="entry name" value="Lon_proteolytic"/>
</dbReference>
<dbReference type="SUPFAM" id="SSF52540">
    <property type="entry name" value="P-loop containing nucleoside triphosphate hydrolases"/>
    <property type="match status" value="1"/>
</dbReference>
<dbReference type="FunFam" id="1.20.5.5270:FF:000002">
    <property type="entry name" value="Lon protease homolog"/>
    <property type="match status" value="1"/>
</dbReference>
<keyword evidence="6 8" id="KW-0067">ATP-binding</keyword>
<dbReference type="InterPro" id="IPR027417">
    <property type="entry name" value="P-loop_NTPase"/>
</dbReference>
<gene>
    <name evidence="16" type="primary">Lonp2</name>
</gene>
<dbReference type="PIRSF" id="PIRSF001174">
    <property type="entry name" value="Lon_proteas"/>
    <property type="match status" value="1"/>
</dbReference>
<dbReference type="PROSITE" id="PS51787">
    <property type="entry name" value="LON_N"/>
    <property type="match status" value="1"/>
</dbReference>
<dbReference type="AlphaFoldDB" id="A0A6F9DK01"/>
<dbReference type="Pfam" id="PF22667">
    <property type="entry name" value="Lon_lid"/>
    <property type="match status" value="1"/>
</dbReference>
<dbReference type="GO" id="GO:0004252">
    <property type="term" value="F:serine-type endopeptidase activity"/>
    <property type="evidence" value="ECO:0007669"/>
    <property type="project" value="UniProtKB-UniRule"/>
</dbReference>
<proteinExistence type="evidence at transcript level"/>
<evidence type="ECO:0000256" key="2">
    <source>
        <dbReference type="ARBA" id="ARBA00022670"/>
    </source>
</evidence>
<dbReference type="Gene3D" id="1.20.5.5270">
    <property type="match status" value="1"/>
</dbReference>
<accession>A0A6F9DK01</accession>
<dbReference type="FunFam" id="3.40.50.300:FF:000382">
    <property type="entry name" value="Lon protease homolog 2, peroxisomal"/>
    <property type="match status" value="1"/>
</dbReference>
<keyword evidence="5 8" id="KW-0720">Serine protease</keyword>
<dbReference type="GO" id="GO:0016887">
    <property type="term" value="F:ATP hydrolysis activity"/>
    <property type="evidence" value="ECO:0007669"/>
    <property type="project" value="InterPro"/>
</dbReference>
<dbReference type="InterPro" id="IPR004815">
    <property type="entry name" value="Lon_bac/euk-typ"/>
</dbReference>